<evidence type="ECO:0000313" key="5">
    <source>
        <dbReference type="Proteomes" id="UP000249645"/>
    </source>
</evidence>
<reference evidence="4 5" key="1">
    <citation type="submission" date="2017-11" db="EMBL/GenBank/DDBJ databases">
        <title>Infants hospitalized years apart are colonized by the same room-sourced microbial strains.</title>
        <authorList>
            <person name="Brooks B."/>
            <person name="Olm M.R."/>
            <person name="Firek B.A."/>
            <person name="Baker R."/>
            <person name="Thomas B.C."/>
            <person name="Morowitz M.J."/>
            <person name="Banfield J.F."/>
        </authorList>
    </citation>
    <scope>NUCLEOTIDE SEQUENCE [LARGE SCALE GENOMIC DNA]</scope>
    <source>
        <strain evidence="4">S2_009_000_R2_76</strain>
    </source>
</reference>
<dbReference type="AlphaFoldDB" id="A0A2W5F0D8"/>
<comment type="caution">
    <text evidence="4">The sequence shown here is derived from an EMBL/GenBank/DDBJ whole genome shotgun (WGS) entry which is preliminary data.</text>
</comment>
<name>A0A2W5F0D8_9SPHI</name>
<evidence type="ECO:0008006" key="6">
    <source>
        <dbReference type="Google" id="ProtNLM"/>
    </source>
</evidence>
<dbReference type="InterPro" id="IPR033431">
    <property type="entry name" value="DUF5126"/>
</dbReference>
<protein>
    <recommendedName>
        <fullName evidence="6">DUF4959 domain-containing protein</fullName>
    </recommendedName>
</protein>
<dbReference type="EMBL" id="QFOI01000100">
    <property type="protein sequence ID" value="PZP49675.1"/>
    <property type="molecule type" value="Genomic_DNA"/>
</dbReference>
<evidence type="ECO:0000259" key="2">
    <source>
        <dbReference type="Pfam" id="PF16391"/>
    </source>
</evidence>
<evidence type="ECO:0000259" key="1">
    <source>
        <dbReference type="Pfam" id="PF16323"/>
    </source>
</evidence>
<sequence>MRYLLYFTMLLATIVLHSCKKQEGFNDVISSDKTKPGVVTNVTVTNGPGRSVISYSLPNSENLLYVRASYKIDSTKTRQSQTSYYTDTIVVDGFAESKDYTVTLTTITRANIESDPVTITVHPDTPPYMLAFKSLTLDATFGGAYLTVKNTTKQLVGTVLLKYDSATKKMLSLDQYNSADSVVRRSVRGYAPVPYIFGACIVDRFGNSSDTIIKVLTPIPEVQLDRTKFSAFSPAYATDATIGWAVSGLWNGNTTSDGGGNAWRALGTVTQPSQFPLYCTFSLGVTAKLSRFKVWQRGNPFSYANENSSSWSLWGSSKTNPADAQLPKGVPLGTVVGDWINLGNFVPPPKPSGLPLNSYNAADDALVAAGFEYDFSPDNPPVRCIRYSSESSFSGDVLCIVREIAFWGQVQ</sequence>
<dbReference type="InterPro" id="IPR032164">
    <property type="entry name" value="DUF5000"/>
</dbReference>
<feature type="domain" description="DUF4959" evidence="1">
    <location>
        <begin position="17"/>
        <end position="123"/>
    </location>
</feature>
<dbReference type="Gene3D" id="2.60.120.260">
    <property type="entry name" value="Galactose-binding domain-like"/>
    <property type="match status" value="1"/>
</dbReference>
<proteinExistence type="predicted"/>
<dbReference type="Pfam" id="PF17166">
    <property type="entry name" value="DUF5126"/>
    <property type="match status" value="1"/>
</dbReference>
<feature type="domain" description="DUF5000" evidence="2">
    <location>
        <begin position="262"/>
        <end position="408"/>
    </location>
</feature>
<dbReference type="Pfam" id="PF16323">
    <property type="entry name" value="DUF4959"/>
    <property type="match status" value="1"/>
</dbReference>
<dbReference type="Pfam" id="PF16391">
    <property type="entry name" value="DUF5000"/>
    <property type="match status" value="1"/>
</dbReference>
<evidence type="ECO:0000259" key="3">
    <source>
        <dbReference type="Pfam" id="PF17166"/>
    </source>
</evidence>
<feature type="domain" description="DUF5126" evidence="3">
    <location>
        <begin position="125"/>
        <end position="226"/>
    </location>
</feature>
<gene>
    <name evidence="4" type="ORF">DI598_07280</name>
</gene>
<dbReference type="Proteomes" id="UP000249645">
    <property type="component" value="Unassembled WGS sequence"/>
</dbReference>
<dbReference type="InterPro" id="IPR032527">
    <property type="entry name" value="DUF4959"/>
</dbReference>
<accession>A0A2W5F0D8</accession>
<organism evidence="4 5">
    <name type="scientific">Pseudopedobacter saltans</name>
    <dbReference type="NCBI Taxonomy" id="151895"/>
    <lineage>
        <taxon>Bacteria</taxon>
        <taxon>Pseudomonadati</taxon>
        <taxon>Bacteroidota</taxon>
        <taxon>Sphingobacteriia</taxon>
        <taxon>Sphingobacteriales</taxon>
        <taxon>Sphingobacteriaceae</taxon>
        <taxon>Pseudopedobacter</taxon>
    </lineage>
</organism>
<evidence type="ECO:0000313" key="4">
    <source>
        <dbReference type="EMBL" id="PZP49675.1"/>
    </source>
</evidence>